<evidence type="ECO:0000313" key="10">
    <source>
        <dbReference type="EMBL" id="SFZ84633.1"/>
    </source>
</evidence>
<dbReference type="SUPFAM" id="SSF52540">
    <property type="entry name" value="P-loop containing nucleoside triphosphate hydrolases"/>
    <property type="match status" value="1"/>
</dbReference>
<dbReference type="FunFam" id="3.40.50.300:FF:000042">
    <property type="entry name" value="Maltose/maltodextrin ABC transporter, ATP-binding protein"/>
    <property type="match status" value="1"/>
</dbReference>
<dbReference type="PANTHER" id="PTHR43875:SF15">
    <property type="entry name" value="TREHALOSE IMPORT ATP-BINDING PROTEIN SUGC"/>
    <property type="match status" value="1"/>
</dbReference>
<keyword evidence="10" id="KW-0762">Sugar transport</keyword>
<dbReference type="GO" id="GO:0055052">
    <property type="term" value="C:ATP-binding cassette (ABC) transporter complex, substrate-binding subunit-containing"/>
    <property type="evidence" value="ECO:0007669"/>
    <property type="project" value="TreeGrafter"/>
</dbReference>
<dbReference type="InterPro" id="IPR040582">
    <property type="entry name" value="OB_MalK-like"/>
</dbReference>
<dbReference type="InterPro" id="IPR012340">
    <property type="entry name" value="NA-bd_OB-fold"/>
</dbReference>
<dbReference type="Pfam" id="PF00005">
    <property type="entry name" value="ABC_tran"/>
    <property type="match status" value="1"/>
</dbReference>
<dbReference type="Gene3D" id="3.40.50.300">
    <property type="entry name" value="P-loop containing nucleotide triphosphate hydrolases"/>
    <property type="match status" value="1"/>
</dbReference>
<name>A0A1K2HXZ9_9HYPH</name>
<evidence type="ECO:0000256" key="1">
    <source>
        <dbReference type="ARBA" id="ARBA00004417"/>
    </source>
</evidence>
<dbReference type="InterPro" id="IPR015855">
    <property type="entry name" value="ABC_transpr_MalK-like"/>
</dbReference>
<comment type="similarity">
    <text evidence="2">Belongs to the ABC transporter superfamily.</text>
</comment>
<dbReference type="Pfam" id="PF17912">
    <property type="entry name" value="OB_MalK"/>
    <property type="match status" value="1"/>
</dbReference>
<evidence type="ECO:0000313" key="11">
    <source>
        <dbReference type="Proteomes" id="UP000183447"/>
    </source>
</evidence>
<reference evidence="10 11" key="1">
    <citation type="submission" date="2016-11" db="EMBL/GenBank/DDBJ databases">
        <authorList>
            <person name="Jaros S."/>
            <person name="Januszkiewicz K."/>
            <person name="Wedrychowicz H."/>
        </authorList>
    </citation>
    <scope>NUCLEOTIDE SEQUENCE [LARGE SCALE GENOMIC DNA]</scope>
    <source>
        <strain evidence="10 11">ATCC 23634</strain>
    </source>
</reference>
<keyword evidence="4" id="KW-1003">Cell membrane</keyword>
<dbReference type="NCBIfam" id="NF008653">
    <property type="entry name" value="PRK11650.1"/>
    <property type="match status" value="1"/>
</dbReference>
<protein>
    <submittedName>
        <fullName evidence="10">Multiple sugar transport system ATP-binding protein</fullName>
    </submittedName>
</protein>
<accession>A0A1K2HXZ9</accession>
<dbReference type="InterPro" id="IPR003439">
    <property type="entry name" value="ABC_transporter-like_ATP-bd"/>
</dbReference>
<dbReference type="InterPro" id="IPR017871">
    <property type="entry name" value="ABC_transporter-like_CS"/>
</dbReference>
<dbReference type="GO" id="GO:0008643">
    <property type="term" value="P:carbohydrate transport"/>
    <property type="evidence" value="ECO:0007669"/>
    <property type="project" value="InterPro"/>
</dbReference>
<dbReference type="PROSITE" id="PS50893">
    <property type="entry name" value="ABC_TRANSPORTER_2"/>
    <property type="match status" value="1"/>
</dbReference>
<comment type="subcellular location">
    <subcellularLocation>
        <location evidence="1">Cell inner membrane</location>
        <topology evidence="1">Peripheral membrane protein</topology>
    </subcellularLocation>
</comment>
<dbReference type="GO" id="GO:0140359">
    <property type="term" value="F:ABC-type transporter activity"/>
    <property type="evidence" value="ECO:0007669"/>
    <property type="project" value="InterPro"/>
</dbReference>
<proteinExistence type="inferred from homology"/>
<dbReference type="Gene3D" id="2.40.50.140">
    <property type="entry name" value="Nucleic acid-binding proteins"/>
    <property type="match status" value="1"/>
</dbReference>
<keyword evidence="8" id="KW-0472">Membrane</keyword>
<dbReference type="InterPro" id="IPR027417">
    <property type="entry name" value="P-loop_NTPase"/>
</dbReference>
<evidence type="ECO:0000259" key="9">
    <source>
        <dbReference type="PROSITE" id="PS50893"/>
    </source>
</evidence>
<dbReference type="OrthoDB" id="7817850at2"/>
<gene>
    <name evidence="10" type="ORF">SAMN02983003_2126</name>
</gene>
<dbReference type="InterPro" id="IPR047641">
    <property type="entry name" value="ABC_transpr_MalK/UgpC-like"/>
</dbReference>
<dbReference type="InterPro" id="IPR008995">
    <property type="entry name" value="Mo/tungstate-bd_C_term_dom"/>
</dbReference>
<evidence type="ECO:0000256" key="3">
    <source>
        <dbReference type="ARBA" id="ARBA00022448"/>
    </source>
</evidence>
<sequence>MSSVVYNQVSKFYADGTKAVDALDLQIAEGEFMVIVGPSGCGKTTALRMAAGLEDISSGELSIGGKVVNALEPRDRDIAMVFQNYALYPHMSVFENIAFPLENQKLSREEIRKRVEGAAAILGLEEHLGRRPKNLSGGQRQRVAMGRAIVRRPKAFLMDEPLSNLDAKLRVQMRAEITRLQRQLGVTTLYVTHDQVEAMTMGHRIAVMRKGVLQQVGTPLELYERPSNIFVAAFVGSPAMNLLPATLAATADGLALVIAGQSLALPAALVMRLGLARYRDRQVIAGIRPEHLVPPGEGAATLPALRLEIVGSELIPPEQLVQLELWTEPLRTPSALDIVRDVDPVAAADLPRGSSTQPLVARCSSDRAFANGTADWGVVLEKLHLFDFETGKALGLSDSASAGGHGR</sequence>
<dbReference type="AlphaFoldDB" id="A0A1K2HXZ9"/>
<feature type="domain" description="ABC transporter" evidence="9">
    <location>
        <begin position="4"/>
        <end position="235"/>
    </location>
</feature>
<dbReference type="CDD" id="cd03301">
    <property type="entry name" value="ABC_MalK_N"/>
    <property type="match status" value="1"/>
</dbReference>
<dbReference type="SUPFAM" id="SSF50331">
    <property type="entry name" value="MOP-like"/>
    <property type="match status" value="1"/>
</dbReference>
<dbReference type="SMART" id="SM00382">
    <property type="entry name" value="AAA"/>
    <property type="match status" value="1"/>
</dbReference>
<evidence type="ECO:0000256" key="4">
    <source>
        <dbReference type="ARBA" id="ARBA00022475"/>
    </source>
</evidence>
<dbReference type="RefSeq" id="WP_072342483.1">
    <property type="nucleotide sequence ID" value="NZ_FPKU01000002.1"/>
</dbReference>
<evidence type="ECO:0000256" key="5">
    <source>
        <dbReference type="ARBA" id="ARBA00022741"/>
    </source>
</evidence>
<evidence type="ECO:0000256" key="7">
    <source>
        <dbReference type="ARBA" id="ARBA00022967"/>
    </source>
</evidence>
<evidence type="ECO:0000256" key="2">
    <source>
        <dbReference type="ARBA" id="ARBA00005417"/>
    </source>
</evidence>
<keyword evidence="6 10" id="KW-0067">ATP-binding</keyword>
<evidence type="ECO:0000256" key="8">
    <source>
        <dbReference type="ARBA" id="ARBA00023136"/>
    </source>
</evidence>
<dbReference type="GO" id="GO:0016887">
    <property type="term" value="F:ATP hydrolysis activity"/>
    <property type="evidence" value="ECO:0007669"/>
    <property type="project" value="InterPro"/>
</dbReference>
<dbReference type="Gene3D" id="2.40.50.100">
    <property type="match status" value="1"/>
</dbReference>
<dbReference type="Proteomes" id="UP000183447">
    <property type="component" value="Unassembled WGS sequence"/>
</dbReference>
<dbReference type="PROSITE" id="PS00211">
    <property type="entry name" value="ABC_TRANSPORTER_1"/>
    <property type="match status" value="1"/>
</dbReference>
<keyword evidence="5" id="KW-0547">Nucleotide-binding</keyword>
<dbReference type="InterPro" id="IPR003593">
    <property type="entry name" value="AAA+_ATPase"/>
</dbReference>
<organism evidence="10 11">
    <name type="scientific">Devosia enhydra</name>
    <dbReference type="NCBI Taxonomy" id="665118"/>
    <lineage>
        <taxon>Bacteria</taxon>
        <taxon>Pseudomonadati</taxon>
        <taxon>Pseudomonadota</taxon>
        <taxon>Alphaproteobacteria</taxon>
        <taxon>Hyphomicrobiales</taxon>
        <taxon>Devosiaceae</taxon>
        <taxon>Devosia</taxon>
    </lineage>
</organism>
<keyword evidence="11" id="KW-1185">Reference proteome</keyword>
<dbReference type="GO" id="GO:0005524">
    <property type="term" value="F:ATP binding"/>
    <property type="evidence" value="ECO:0007669"/>
    <property type="project" value="UniProtKB-KW"/>
</dbReference>
<keyword evidence="3" id="KW-0813">Transport</keyword>
<dbReference type="STRING" id="665118.SAMN02983003_2126"/>
<dbReference type="PANTHER" id="PTHR43875">
    <property type="entry name" value="MALTODEXTRIN IMPORT ATP-BINDING PROTEIN MSMX"/>
    <property type="match status" value="1"/>
</dbReference>
<dbReference type="EMBL" id="FPKU01000002">
    <property type="protein sequence ID" value="SFZ84633.1"/>
    <property type="molecule type" value="Genomic_DNA"/>
</dbReference>
<keyword evidence="7" id="KW-1278">Translocase</keyword>
<evidence type="ECO:0000256" key="6">
    <source>
        <dbReference type="ARBA" id="ARBA00022840"/>
    </source>
</evidence>